<dbReference type="RefSeq" id="WP_121658146.1">
    <property type="nucleotide sequence ID" value="NZ_BMEK01000001.1"/>
</dbReference>
<dbReference type="OrthoDB" id="2987348at2"/>
<evidence type="ECO:0000259" key="1">
    <source>
        <dbReference type="Pfam" id="PF12697"/>
    </source>
</evidence>
<protein>
    <submittedName>
        <fullName evidence="2">Alpha/beta hydrolase</fullName>
    </submittedName>
</protein>
<dbReference type="Pfam" id="PF12697">
    <property type="entry name" value="Abhydrolase_6"/>
    <property type="match status" value="1"/>
</dbReference>
<gene>
    <name evidence="2" type="ORF">D9V28_02680</name>
</gene>
<dbReference type="EMBL" id="RCWJ01000001">
    <property type="protein sequence ID" value="RLQ85781.1"/>
    <property type="molecule type" value="Genomic_DNA"/>
</dbReference>
<dbReference type="PRINTS" id="PR00111">
    <property type="entry name" value="ABHYDROLASE"/>
</dbReference>
<evidence type="ECO:0000313" key="2">
    <source>
        <dbReference type="EMBL" id="RLQ85781.1"/>
    </source>
</evidence>
<evidence type="ECO:0000313" key="3">
    <source>
        <dbReference type="Proteomes" id="UP000282460"/>
    </source>
</evidence>
<accession>A0A3L7J8J9</accession>
<dbReference type="AlphaFoldDB" id="A0A3L7J8J9"/>
<dbReference type="GO" id="GO:0016020">
    <property type="term" value="C:membrane"/>
    <property type="evidence" value="ECO:0007669"/>
    <property type="project" value="TreeGrafter"/>
</dbReference>
<dbReference type="PANTHER" id="PTHR43798">
    <property type="entry name" value="MONOACYLGLYCEROL LIPASE"/>
    <property type="match status" value="1"/>
</dbReference>
<keyword evidence="3" id="KW-1185">Reference proteome</keyword>
<dbReference type="SUPFAM" id="SSF53474">
    <property type="entry name" value="alpha/beta-Hydrolases"/>
    <property type="match status" value="1"/>
</dbReference>
<dbReference type="GO" id="GO:0047372">
    <property type="term" value="F:monoacylglycerol lipase activity"/>
    <property type="evidence" value="ECO:0007669"/>
    <property type="project" value="TreeGrafter"/>
</dbReference>
<name>A0A3L7J8J9_9MICO</name>
<comment type="caution">
    <text evidence="2">The sequence shown here is derived from an EMBL/GenBank/DDBJ whole genome shotgun (WGS) entry which is preliminary data.</text>
</comment>
<keyword evidence="2" id="KW-0378">Hydrolase</keyword>
<dbReference type="Gene3D" id="3.40.50.1820">
    <property type="entry name" value="alpha/beta hydrolase"/>
    <property type="match status" value="1"/>
</dbReference>
<dbReference type="GO" id="GO:0046464">
    <property type="term" value="P:acylglycerol catabolic process"/>
    <property type="evidence" value="ECO:0007669"/>
    <property type="project" value="TreeGrafter"/>
</dbReference>
<dbReference type="InterPro" id="IPR029058">
    <property type="entry name" value="AB_hydrolase_fold"/>
</dbReference>
<organism evidence="2 3">
    <name type="scientific">Mycetocola zhadangensis</name>
    <dbReference type="NCBI Taxonomy" id="1164595"/>
    <lineage>
        <taxon>Bacteria</taxon>
        <taxon>Bacillati</taxon>
        <taxon>Actinomycetota</taxon>
        <taxon>Actinomycetes</taxon>
        <taxon>Micrococcales</taxon>
        <taxon>Microbacteriaceae</taxon>
        <taxon>Mycetocola</taxon>
    </lineage>
</organism>
<sequence length="261" mass="28034">MNTAAAHLSTGVTVPYFEQGQRGEVPLILLHGWGESAAAFDRFLLVLPHRFHVFAFDQRGYGGATKPQDGYTLDDAAADVLAFLDVIGAHSAILIGSSSGGYVAQQVAVSRPERVAALVLVGSPLTLSGQAPFAEVDMLTDPVDPAWVRKSLDWFPLSVPVPAWYLDDRVRDGLRMPARVWKATLAGLTAARQPTEAGRIDCPALIIRGGADEIISRRDHEALSAAISGSRLVVYANCGHLVLWEQPQRVASDVAVFLDAL</sequence>
<dbReference type="PANTHER" id="PTHR43798:SF5">
    <property type="entry name" value="MONOACYLGLYCEROL LIPASE ABHD6"/>
    <property type="match status" value="1"/>
</dbReference>
<feature type="domain" description="AB hydrolase-1" evidence="1">
    <location>
        <begin position="27"/>
        <end position="251"/>
    </location>
</feature>
<proteinExistence type="predicted"/>
<dbReference type="InterPro" id="IPR000073">
    <property type="entry name" value="AB_hydrolase_1"/>
</dbReference>
<dbReference type="InterPro" id="IPR050266">
    <property type="entry name" value="AB_hydrolase_sf"/>
</dbReference>
<reference evidence="2 3" key="1">
    <citation type="submission" date="2018-10" db="EMBL/GenBank/DDBJ databases">
        <authorList>
            <person name="Li J."/>
        </authorList>
    </citation>
    <scope>NUCLEOTIDE SEQUENCE [LARGE SCALE GENOMIC DNA]</scope>
    <source>
        <strain evidence="2 3">ZD1-4</strain>
    </source>
</reference>
<dbReference type="Proteomes" id="UP000282460">
    <property type="component" value="Unassembled WGS sequence"/>
</dbReference>